<keyword evidence="7 8" id="KW-0573">Peptidoglycan synthesis</keyword>
<organism evidence="11 12">
    <name type="scientific">Sphaerospermopsis aphanizomenoides LEGE 00250</name>
    <dbReference type="NCBI Taxonomy" id="2777972"/>
    <lineage>
        <taxon>Bacteria</taxon>
        <taxon>Bacillati</taxon>
        <taxon>Cyanobacteriota</taxon>
        <taxon>Cyanophyceae</taxon>
        <taxon>Nostocales</taxon>
        <taxon>Aphanizomenonaceae</taxon>
        <taxon>Sphaerospermopsis</taxon>
        <taxon>Sphaerospermopsis aphanizomenoides</taxon>
    </lineage>
</organism>
<evidence type="ECO:0000256" key="6">
    <source>
        <dbReference type="ARBA" id="ARBA00022840"/>
    </source>
</evidence>
<keyword evidence="7 8" id="KW-0133">Cell shape</keyword>
<dbReference type="SUPFAM" id="SSF53244">
    <property type="entry name" value="MurD-like peptide ligases, peptide-binding domain"/>
    <property type="match status" value="1"/>
</dbReference>
<evidence type="ECO:0000256" key="4">
    <source>
        <dbReference type="ARBA" id="ARBA00022598"/>
    </source>
</evidence>
<keyword evidence="5 7" id="KW-0547">Nucleotide-binding</keyword>
<keyword evidence="7 8" id="KW-0132">Cell division</keyword>
<comment type="similarity">
    <text evidence="7">Belongs to the MurCDEF family.</text>
</comment>
<feature type="domain" description="Mur ligase central" evidence="10">
    <location>
        <begin position="115"/>
        <end position="346"/>
    </location>
</feature>
<evidence type="ECO:0000256" key="8">
    <source>
        <dbReference type="RuleBase" id="RU003664"/>
    </source>
</evidence>
<dbReference type="Gene3D" id="3.40.1190.10">
    <property type="entry name" value="Mur-like, catalytic domain"/>
    <property type="match status" value="1"/>
</dbReference>
<dbReference type="GO" id="GO:0008764">
    <property type="term" value="F:UDP-N-acetylmuramoylalanine-D-glutamate ligase activity"/>
    <property type="evidence" value="ECO:0007669"/>
    <property type="project" value="UniProtKB-EC"/>
</dbReference>
<keyword evidence="7 8" id="KW-0961">Cell wall biogenesis/degradation</keyword>
<reference evidence="11 12" key="1">
    <citation type="submission" date="2020-10" db="EMBL/GenBank/DDBJ databases">
        <authorList>
            <person name="Castelo-Branco R."/>
            <person name="Eusebio N."/>
            <person name="Adriana R."/>
            <person name="Vieira A."/>
            <person name="Brugerolle De Fraissinette N."/>
            <person name="Rezende De Castro R."/>
            <person name="Schneider M.P."/>
            <person name="Vasconcelos V."/>
            <person name="Leao P.N."/>
        </authorList>
    </citation>
    <scope>NUCLEOTIDE SEQUENCE [LARGE SCALE GENOMIC DNA]</scope>
    <source>
        <strain evidence="11 12">LEGE 00250</strain>
    </source>
</reference>
<sequence length="513" mass="56463">MPEAIVIGLGKSGIAAARLLKQEGWEVELCDRNTSPNLLEQQQQLAQEQITVKLGHTPDFESLNLANTSPKLIVVSPGVPWDIPILLKARELGIETIGEMELAWRHLQNIPWVAITGTNGKTTTTALTAAIFQAAGFNAPACGNIGYAACEVALNQKQIEENEPQRTQSTQREEVLREIVNESCLVEERSKEDIQGTIENPKSKIQGSVDWVIGELSSYQIESSVTLAPKIGIWTTFTPDHLARHKTLENYYNIKAKLLNNSQLQIFNGDDVYLNKASLNQWSDAYWTSVKGAEFLIGEKGFYIENGWVIEKLSATSEPQKIVEVSALRMVGEHNQQNLLMSVGAARLAGIEIAAICRAVSEFPGVPHRLEHICTWSGIEFINDSKATNYDAAEVGLASVKSPVILIAGGEAKDGDDTAWLKKIQDKAAAVLLIGSAANAFAQRLQEVGYNNFEIVETMDKAIPRSAELAKKYQASVVLLSPACASFDQYPNFEVRGEHFRELCLNWVDKMQG</sequence>
<dbReference type="SUPFAM" id="SSF53623">
    <property type="entry name" value="MurD-like peptide ligases, catalytic domain"/>
    <property type="match status" value="1"/>
</dbReference>
<dbReference type="SUPFAM" id="SSF51984">
    <property type="entry name" value="MurCD N-terminal domain"/>
    <property type="match status" value="1"/>
</dbReference>
<dbReference type="InterPro" id="IPR036565">
    <property type="entry name" value="Mur-like_cat_sf"/>
</dbReference>
<dbReference type="NCBIfam" id="TIGR01087">
    <property type="entry name" value="murD"/>
    <property type="match status" value="1"/>
</dbReference>
<dbReference type="Pfam" id="PF08245">
    <property type="entry name" value="Mur_ligase_M"/>
    <property type="match status" value="1"/>
</dbReference>
<keyword evidence="12" id="KW-1185">Reference proteome</keyword>
<protein>
    <recommendedName>
        <fullName evidence="7 8">UDP-N-acetylmuramoylalanine--D-glutamate ligase</fullName>
        <ecNumber evidence="7 8">6.3.2.9</ecNumber>
    </recommendedName>
    <alternativeName>
        <fullName evidence="7">D-glutamic acid-adding enzyme</fullName>
    </alternativeName>
    <alternativeName>
        <fullName evidence="7">UDP-N-acetylmuramoyl-L-alanyl-D-glutamate synthetase</fullName>
    </alternativeName>
</protein>
<evidence type="ECO:0000256" key="1">
    <source>
        <dbReference type="ARBA" id="ARBA00004496"/>
    </source>
</evidence>
<keyword evidence="4 7" id="KW-0436">Ligase</keyword>
<name>A0ABR9VBY9_9CYAN</name>
<evidence type="ECO:0000313" key="11">
    <source>
        <dbReference type="EMBL" id="MBE9235998.1"/>
    </source>
</evidence>
<dbReference type="Pfam" id="PF21799">
    <property type="entry name" value="MurD-like_N"/>
    <property type="match status" value="1"/>
</dbReference>
<feature type="domain" description="Mur ligase C-terminal" evidence="9">
    <location>
        <begin position="368"/>
        <end position="484"/>
    </location>
</feature>
<evidence type="ECO:0000259" key="10">
    <source>
        <dbReference type="Pfam" id="PF08245"/>
    </source>
</evidence>
<dbReference type="InterPro" id="IPR036615">
    <property type="entry name" value="Mur_ligase_C_dom_sf"/>
</dbReference>
<comment type="pathway">
    <text evidence="2 7 8">Cell wall biogenesis; peptidoglycan biosynthesis.</text>
</comment>
<dbReference type="Pfam" id="PF02875">
    <property type="entry name" value="Mur_ligase_C"/>
    <property type="match status" value="1"/>
</dbReference>
<dbReference type="HAMAP" id="MF_00639">
    <property type="entry name" value="MurD"/>
    <property type="match status" value="1"/>
</dbReference>
<dbReference type="Gene3D" id="3.40.50.720">
    <property type="entry name" value="NAD(P)-binding Rossmann-like Domain"/>
    <property type="match status" value="1"/>
</dbReference>
<comment type="catalytic activity">
    <reaction evidence="7 8">
        <text>UDP-N-acetyl-alpha-D-muramoyl-L-alanine + D-glutamate + ATP = UDP-N-acetyl-alpha-D-muramoyl-L-alanyl-D-glutamate + ADP + phosphate + H(+)</text>
        <dbReference type="Rhea" id="RHEA:16429"/>
        <dbReference type="ChEBI" id="CHEBI:15378"/>
        <dbReference type="ChEBI" id="CHEBI:29986"/>
        <dbReference type="ChEBI" id="CHEBI:30616"/>
        <dbReference type="ChEBI" id="CHEBI:43474"/>
        <dbReference type="ChEBI" id="CHEBI:83898"/>
        <dbReference type="ChEBI" id="CHEBI:83900"/>
        <dbReference type="ChEBI" id="CHEBI:456216"/>
        <dbReference type="EC" id="6.3.2.9"/>
    </reaction>
</comment>
<evidence type="ECO:0000313" key="12">
    <source>
        <dbReference type="Proteomes" id="UP000606776"/>
    </source>
</evidence>
<keyword evidence="7 8" id="KW-0131">Cell cycle</keyword>
<comment type="subcellular location">
    <subcellularLocation>
        <location evidence="1 7 8">Cytoplasm</location>
    </subcellularLocation>
</comment>
<proteinExistence type="inferred from homology"/>
<gene>
    <name evidence="7 11" type="primary">murD</name>
    <name evidence="11" type="ORF">IQ227_08120</name>
</gene>
<dbReference type="EC" id="6.3.2.9" evidence="7 8"/>
<dbReference type="InterPro" id="IPR004101">
    <property type="entry name" value="Mur_ligase_C"/>
</dbReference>
<evidence type="ECO:0000256" key="5">
    <source>
        <dbReference type="ARBA" id="ARBA00022741"/>
    </source>
</evidence>
<comment type="function">
    <text evidence="7 8">Cell wall formation. Catalyzes the addition of glutamate to the nucleotide precursor UDP-N-acetylmuramoyl-L-alanine (UMA).</text>
</comment>
<accession>A0ABR9VBY9</accession>
<dbReference type="Proteomes" id="UP000606776">
    <property type="component" value="Unassembled WGS sequence"/>
</dbReference>
<keyword evidence="6 7" id="KW-0067">ATP-binding</keyword>
<dbReference type="InterPro" id="IPR013221">
    <property type="entry name" value="Mur_ligase_cen"/>
</dbReference>
<dbReference type="EMBL" id="JADEWB010000031">
    <property type="protein sequence ID" value="MBE9235998.1"/>
    <property type="molecule type" value="Genomic_DNA"/>
</dbReference>
<comment type="caution">
    <text evidence="11">The sequence shown here is derived from an EMBL/GenBank/DDBJ whole genome shotgun (WGS) entry which is preliminary data.</text>
</comment>
<dbReference type="Gene3D" id="3.90.190.20">
    <property type="entry name" value="Mur ligase, C-terminal domain"/>
    <property type="match status" value="1"/>
</dbReference>
<evidence type="ECO:0000256" key="3">
    <source>
        <dbReference type="ARBA" id="ARBA00022490"/>
    </source>
</evidence>
<feature type="binding site" evidence="7">
    <location>
        <begin position="117"/>
        <end position="123"/>
    </location>
    <ligand>
        <name>ATP</name>
        <dbReference type="ChEBI" id="CHEBI:30616"/>
    </ligand>
</feature>
<dbReference type="InterPro" id="IPR005762">
    <property type="entry name" value="MurD"/>
</dbReference>
<keyword evidence="3 7" id="KW-0963">Cytoplasm</keyword>
<dbReference type="PANTHER" id="PTHR43692">
    <property type="entry name" value="UDP-N-ACETYLMURAMOYLALANINE--D-GLUTAMATE LIGASE"/>
    <property type="match status" value="1"/>
</dbReference>
<dbReference type="PANTHER" id="PTHR43692:SF1">
    <property type="entry name" value="UDP-N-ACETYLMURAMOYLALANINE--D-GLUTAMATE LIGASE"/>
    <property type="match status" value="1"/>
</dbReference>
<evidence type="ECO:0000256" key="7">
    <source>
        <dbReference type="HAMAP-Rule" id="MF_00639"/>
    </source>
</evidence>
<dbReference type="RefSeq" id="WP_193942431.1">
    <property type="nucleotide sequence ID" value="NZ_JADEWB010000031.1"/>
</dbReference>
<evidence type="ECO:0000259" key="9">
    <source>
        <dbReference type="Pfam" id="PF02875"/>
    </source>
</evidence>
<evidence type="ECO:0000256" key="2">
    <source>
        <dbReference type="ARBA" id="ARBA00004752"/>
    </source>
</evidence>